<accession>A0A4U2ZDV5</accession>
<evidence type="ECO:0000313" key="1">
    <source>
        <dbReference type="EMBL" id="TKI72677.1"/>
    </source>
</evidence>
<sequence length="124" mass="14586">MEVDFENEYSVVTCTADGVNHLKTINDSFVASNDKYGIAIRNGMVDLKNNIGFTKFKGVVEINGEYKRLDSIIHNYIYKMDPIYNLLEVVGLKNIRIFDEDFNQKEVIRNDRDYGRYRKDRLYK</sequence>
<evidence type="ECO:0000313" key="2">
    <source>
        <dbReference type="Proteomes" id="UP000308744"/>
    </source>
</evidence>
<protein>
    <submittedName>
        <fullName evidence="1">Uncharacterized protein</fullName>
    </submittedName>
</protein>
<gene>
    <name evidence="1" type="ORF">FC756_01040</name>
</gene>
<keyword evidence="2" id="KW-1185">Reference proteome</keyword>
<reference evidence="1 2" key="1">
    <citation type="submission" date="2019-04" db="EMBL/GenBank/DDBJ databases">
        <title>Lysinibacillus genome sequencing.</title>
        <authorList>
            <person name="Dunlap C."/>
        </authorList>
    </citation>
    <scope>NUCLEOTIDE SEQUENCE [LARGE SCALE GENOMIC DNA]</scope>
    <source>
        <strain evidence="1 2">CCTCC AB 2010389</strain>
    </source>
</reference>
<organism evidence="1 2">
    <name type="scientific">Lysinibacillus mangiferihumi</name>
    <dbReference type="NCBI Taxonomy" id="1130819"/>
    <lineage>
        <taxon>Bacteria</taxon>
        <taxon>Bacillati</taxon>
        <taxon>Bacillota</taxon>
        <taxon>Bacilli</taxon>
        <taxon>Bacillales</taxon>
        <taxon>Bacillaceae</taxon>
        <taxon>Lysinibacillus</taxon>
    </lineage>
</organism>
<comment type="caution">
    <text evidence="1">The sequence shown here is derived from an EMBL/GenBank/DDBJ whole genome shotgun (WGS) entry which is preliminary data.</text>
</comment>
<dbReference type="AlphaFoldDB" id="A0A4U2ZDV5"/>
<dbReference type="Proteomes" id="UP000308744">
    <property type="component" value="Unassembled WGS sequence"/>
</dbReference>
<name>A0A4U2ZDV5_9BACI</name>
<proteinExistence type="predicted"/>
<dbReference type="RefSeq" id="WP_107896715.1">
    <property type="nucleotide sequence ID" value="NZ_PYWM01000024.1"/>
</dbReference>
<dbReference type="EMBL" id="SZPU01000002">
    <property type="protein sequence ID" value="TKI72677.1"/>
    <property type="molecule type" value="Genomic_DNA"/>
</dbReference>